<feature type="compositionally biased region" description="Low complexity" evidence="1">
    <location>
        <begin position="745"/>
        <end position="761"/>
    </location>
</feature>
<sequence>MLIVLFKLRGHPYNITLQDSISQRSFFHLNHRHPPVATRTINIPTPRSYSSLCLQRVLPKKRRPNVLPVAFGSFANSLILSSDPRASRHRSGVMSQDSATLPPGESPMLNSPYWCERRVFTSSMVMTPDTGRTSPIPPIPPMPGFVKGASASGNAATLARRRSTSAASLLQEEMGAGLVRSASTHSRLEVGEHQASRRISRISEAPSPAPSVPSMPQRTSFSGRSINGEQSSIVSPSLRRTSPSPTFEVEQEQHMQSTGADRDSASTEGVEREHTVDRESTTPVQEQLEVPEGPLSGTGSVAISEGPLSDDSGTDIRNLLQNYQFQSNTDKAKLEENPEWVIPPTGPSVQVDSIGGNCTASRVLGAPALLACSSLPPFGAATSEPKITSSTICMSSISQLAGSVLHNSATSVKSLRPSTAPRTDPLTPTSPNILDGMLAPATRGIFVCQHSGSTPNPITVVRDAKMRTYSIAVSESPMSSSATSPPTSWTQQTFPETPDAFSPMWSAGPGQTMPAESSEPEPAPPSLRPNSGPTASSRIMLGPRTNLTSTAPGTKESTLSPIGENGESTAVSNDTLQYPLSAFMADYEHSPPVPLAIMKDLPNVPPPTPPAFVQSKETSEGRPITAPTRRSPDIEVDTVQANVRKPSGPSELAPPASTALSAPLMSTSFVPPPAPPPLPSAPPPSRSPPPPPRARSPQPSLAPSPASFSPSYVAPPPYQAAVSSAPSQPTTADTPVQASNGPVKLGQGLSASSLGSISGSSHRPRTRPPLPIGPRKPSATGPSILVDGRARNGSVSSMASIRTCNESGEMSAGTWRTFSAGMTGPSPKFQTQPIKWRGYTMDAAIWTFTSHQLQSIVSRAIKQSAEASSIRLLRLESLDNEAPEELHRLDMLRMDIRTRYKAMTRKRWSLIGSLSALVDGEQPGDPASACPQTRLAYEMLV</sequence>
<proteinExistence type="predicted"/>
<feature type="compositionally biased region" description="Low complexity" evidence="1">
    <location>
        <begin position="649"/>
        <end position="669"/>
    </location>
</feature>
<feature type="compositionally biased region" description="Polar residues" evidence="1">
    <location>
        <begin position="545"/>
        <end position="570"/>
    </location>
</feature>
<dbReference type="EMBL" id="KN832570">
    <property type="protein sequence ID" value="KII84500.1"/>
    <property type="molecule type" value="Genomic_DNA"/>
</dbReference>
<feature type="region of interest" description="Disordered" evidence="1">
    <location>
        <begin position="181"/>
        <end position="308"/>
    </location>
</feature>
<feature type="compositionally biased region" description="Polar residues" evidence="1">
    <location>
        <begin position="721"/>
        <end position="740"/>
    </location>
</feature>
<feature type="compositionally biased region" description="Basic and acidic residues" evidence="1">
    <location>
        <begin position="260"/>
        <end position="280"/>
    </location>
</feature>
<feature type="compositionally biased region" description="Basic and acidic residues" evidence="1">
    <location>
        <begin position="186"/>
        <end position="195"/>
    </location>
</feature>
<feature type="compositionally biased region" description="Polar residues" evidence="1">
    <location>
        <begin position="528"/>
        <end position="537"/>
    </location>
</feature>
<organism evidence="2 3">
    <name type="scientific">Plicaturopsis crispa FD-325 SS-3</name>
    <dbReference type="NCBI Taxonomy" id="944288"/>
    <lineage>
        <taxon>Eukaryota</taxon>
        <taxon>Fungi</taxon>
        <taxon>Dikarya</taxon>
        <taxon>Basidiomycota</taxon>
        <taxon>Agaricomycotina</taxon>
        <taxon>Agaricomycetes</taxon>
        <taxon>Agaricomycetidae</taxon>
        <taxon>Amylocorticiales</taxon>
        <taxon>Amylocorticiaceae</taxon>
        <taxon>Plicatura</taxon>
        <taxon>Plicaturopsis crispa</taxon>
    </lineage>
</organism>
<feature type="compositionally biased region" description="Polar residues" evidence="1">
    <location>
        <begin position="217"/>
        <end position="234"/>
    </location>
</feature>
<name>A0A0C9SXN7_PLICR</name>
<keyword evidence="3" id="KW-1185">Reference proteome</keyword>
<evidence type="ECO:0000313" key="2">
    <source>
        <dbReference type="EMBL" id="KII84500.1"/>
    </source>
</evidence>
<reference evidence="2 3" key="1">
    <citation type="submission" date="2014-06" db="EMBL/GenBank/DDBJ databases">
        <title>Evolutionary Origins and Diversification of the Mycorrhizal Mutualists.</title>
        <authorList>
            <consortium name="DOE Joint Genome Institute"/>
            <consortium name="Mycorrhizal Genomics Consortium"/>
            <person name="Kohler A."/>
            <person name="Kuo A."/>
            <person name="Nagy L.G."/>
            <person name="Floudas D."/>
            <person name="Copeland A."/>
            <person name="Barry K.W."/>
            <person name="Cichocki N."/>
            <person name="Veneault-Fourrey C."/>
            <person name="LaButti K."/>
            <person name="Lindquist E.A."/>
            <person name="Lipzen A."/>
            <person name="Lundell T."/>
            <person name="Morin E."/>
            <person name="Murat C."/>
            <person name="Riley R."/>
            <person name="Ohm R."/>
            <person name="Sun H."/>
            <person name="Tunlid A."/>
            <person name="Henrissat B."/>
            <person name="Grigoriev I.V."/>
            <person name="Hibbett D.S."/>
            <person name="Martin F."/>
        </authorList>
    </citation>
    <scope>NUCLEOTIDE SEQUENCE [LARGE SCALE GENOMIC DNA]</scope>
    <source>
        <strain evidence="2 3">FD-325 SS-3</strain>
    </source>
</reference>
<dbReference type="Proteomes" id="UP000053263">
    <property type="component" value="Unassembled WGS sequence"/>
</dbReference>
<protein>
    <submittedName>
        <fullName evidence="2">Uncharacterized protein</fullName>
    </submittedName>
</protein>
<feature type="region of interest" description="Disordered" evidence="1">
    <location>
        <begin position="605"/>
        <end position="791"/>
    </location>
</feature>
<accession>A0A0C9SXN7</accession>
<feature type="region of interest" description="Disordered" evidence="1">
    <location>
        <begin position="412"/>
        <end position="432"/>
    </location>
</feature>
<feature type="compositionally biased region" description="Low complexity" evidence="1">
    <location>
        <begin position="235"/>
        <end position="246"/>
    </location>
</feature>
<feature type="region of interest" description="Disordered" evidence="1">
    <location>
        <begin position="473"/>
        <end position="570"/>
    </location>
</feature>
<evidence type="ECO:0000256" key="1">
    <source>
        <dbReference type="SAM" id="MobiDB-lite"/>
    </source>
</evidence>
<gene>
    <name evidence="2" type="ORF">PLICRDRAFT_179327</name>
</gene>
<evidence type="ECO:0000313" key="3">
    <source>
        <dbReference type="Proteomes" id="UP000053263"/>
    </source>
</evidence>
<dbReference type="OrthoDB" id="3271284at2759"/>
<dbReference type="AlphaFoldDB" id="A0A0C9SXN7"/>
<feature type="region of interest" description="Disordered" evidence="1">
    <location>
        <begin position="85"/>
        <end position="105"/>
    </location>
</feature>
<feature type="compositionally biased region" description="Low complexity" evidence="1">
    <location>
        <begin position="695"/>
        <end position="712"/>
    </location>
</feature>
<dbReference type="HOGENOM" id="CLU_311935_0_0_1"/>
<feature type="compositionally biased region" description="Low complexity" evidence="1">
    <location>
        <begin position="474"/>
        <end position="495"/>
    </location>
</feature>
<feature type="compositionally biased region" description="Pro residues" evidence="1">
    <location>
        <begin position="670"/>
        <end position="694"/>
    </location>
</feature>